<evidence type="ECO:0000313" key="5">
    <source>
        <dbReference type="Proteomes" id="UP000621455"/>
    </source>
</evidence>
<sequence>MAYTWCVNVLHNDCHWQQVCAERTVSRSKLVEPQDIQAAAATTGLAGDIRVLIGEARAGLAATVNSALTMLYWRIGRRICAEVLQGERAGYGEQIVASLARQLEVEHGRGFGAKNLRHMLRFGEVFETEEIVYALSRQLSWTHLRSLIYIDDPLKREFYLEMCRDEGWSTRTLQGRLDSMLFERTALSRKPDELLTNELATLRDQGVLGPNLVLKDPYVLDFLGLRDRYLEKDLEDAILRELENFLLELGSGFSFVARQKRLQIDNNDFYIDLLFYNRRLRRLVAIELKLGEFKAADKGQMELYLRWLAKHEQEPGEAPPLGIILCTGKNREQIELLELDQSGIHVAEYLTGLPSRQLLEQKLHEAVALSRARLENRPGPDRPGPAATEVK</sequence>
<evidence type="ECO:0000259" key="3">
    <source>
        <dbReference type="Pfam" id="PF17761"/>
    </source>
</evidence>
<name>A0ABX0NHV5_9BURK</name>
<dbReference type="InterPro" id="IPR011856">
    <property type="entry name" value="tRNA_endonuc-like_dom_sf"/>
</dbReference>
<dbReference type="Pfam" id="PF17761">
    <property type="entry name" value="DUF1016_N"/>
    <property type="match status" value="1"/>
</dbReference>
<dbReference type="Gene3D" id="3.40.1350.10">
    <property type="match status" value="1"/>
</dbReference>
<evidence type="ECO:0000256" key="1">
    <source>
        <dbReference type="SAM" id="MobiDB-lite"/>
    </source>
</evidence>
<proteinExistence type="predicted"/>
<organism evidence="4 5">
    <name type="scientific">Massilia frigida</name>
    <dbReference type="NCBI Taxonomy" id="2609281"/>
    <lineage>
        <taxon>Bacteria</taxon>
        <taxon>Pseudomonadati</taxon>
        <taxon>Pseudomonadota</taxon>
        <taxon>Betaproteobacteria</taxon>
        <taxon>Burkholderiales</taxon>
        <taxon>Oxalobacteraceae</taxon>
        <taxon>Telluria group</taxon>
        <taxon>Massilia</taxon>
    </lineage>
</organism>
<keyword evidence="5" id="KW-1185">Reference proteome</keyword>
<dbReference type="Pfam" id="PF06250">
    <property type="entry name" value="YhcG_C"/>
    <property type="match status" value="1"/>
</dbReference>
<reference evidence="4 5" key="1">
    <citation type="submission" date="2019-10" db="EMBL/GenBank/DDBJ databases">
        <title>Taxonomy of Antarctic Massilia spp.: description of Massilia rubra sp. nov., Massilia aquatica sp. nov., Massilia mucilaginosa sp. nov., Massilia frigida sp. nov. isolated from streams, lakes and regoliths.</title>
        <authorList>
            <person name="Holochova P."/>
            <person name="Sedlacek I."/>
            <person name="Kralova S."/>
            <person name="Maslanova I."/>
            <person name="Busse H.-J."/>
            <person name="Stankova E."/>
            <person name="Vrbovska V."/>
            <person name="Kovarovic V."/>
            <person name="Bartak M."/>
            <person name="Svec P."/>
            <person name="Pantucek R."/>
        </authorList>
    </citation>
    <scope>NUCLEOTIDE SEQUENCE [LARGE SCALE GENOMIC DNA]</scope>
    <source>
        <strain evidence="4 5">CCM 8695</strain>
    </source>
</reference>
<feature type="domain" description="YhcG PDDEXK nuclease" evidence="2">
    <location>
        <begin position="213"/>
        <end position="363"/>
    </location>
</feature>
<evidence type="ECO:0000313" key="4">
    <source>
        <dbReference type="EMBL" id="NHZ83366.1"/>
    </source>
</evidence>
<dbReference type="Proteomes" id="UP000621455">
    <property type="component" value="Unassembled WGS sequence"/>
</dbReference>
<comment type="caution">
    <text evidence="4">The sequence shown here is derived from an EMBL/GenBank/DDBJ whole genome shotgun (WGS) entry which is preliminary data.</text>
</comment>
<dbReference type="InterPro" id="IPR053148">
    <property type="entry name" value="PD-DEXK-like_domain"/>
</dbReference>
<dbReference type="InterPro" id="IPR041527">
    <property type="entry name" value="YhcG_N"/>
</dbReference>
<dbReference type="EMBL" id="WHJG01000050">
    <property type="protein sequence ID" value="NHZ83366.1"/>
    <property type="molecule type" value="Genomic_DNA"/>
</dbReference>
<feature type="domain" description="YhcG N-terminal" evidence="3">
    <location>
        <begin position="48"/>
        <end position="184"/>
    </location>
</feature>
<dbReference type="PANTHER" id="PTHR30547">
    <property type="entry name" value="UNCHARACTERIZED PROTEIN YHCG-RELATED"/>
    <property type="match status" value="1"/>
</dbReference>
<feature type="region of interest" description="Disordered" evidence="1">
    <location>
        <begin position="371"/>
        <end position="391"/>
    </location>
</feature>
<gene>
    <name evidence="4" type="ORF">F2P44_29440</name>
</gene>
<protein>
    <submittedName>
        <fullName evidence="4">DUF1016 family protein</fullName>
    </submittedName>
</protein>
<dbReference type="InterPro" id="IPR009362">
    <property type="entry name" value="YhcG_C"/>
</dbReference>
<accession>A0ABX0NHV5</accession>
<evidence type="ECO:0000259" key="2">
    <source>
        <dbReference type="Pfam" id="PF06250"/>
    </source>
</evidence>
<dbReference type="PANTHER" id="PTHR30547:SF5">
    <property type="entry name" value="NUCLEASE YHCG-RELATED"/>
    <property type="match status" value="1"/>
</dbReference>